<keyword evidence="1" id="KW-1185">Reference proteome</keyword>
<evidence type="ECO:0000313" key="2">
    <source>
        <dbReference type="RefSeq" id="XP_010909789.1"/>
    </source>
</evidence>
<dbReference type="InParanoid" id="A0A6I9QKE5"/>
<dbReference type="RefSeq" id="XP_010909789.1">
    <property type="nucleotide sequence ID" value="XM_010911487.1"/>
</dbReference>
<proteinExistence type="predicted"/>
<reference evidence="2" key="1">
    <citation type="submission" date="2025-08" db="UniProtKB">
        <authorList>
            <consortium name="RefSeq"/>
        </authorList>
    </citation>
    <scope>IDENTIFICATION</scope>
</reference>
<feature type="non-terminal residue" evidence="2">
    <location>
        <position position="110"/>
    </location>
</feature>
<name>A0A6I9QKE5_ELAGV</name>
<dbReference type="OrthoDB" id="686144at2759"/>
<gene>
    <name evidence="2" type="primary">LOC105035786</name>
</gene>
<dbReference type="AlphaFoldDB" id="A0A6I9QKE5"/>
<evidence type="ECO:0000313" key="1">
    <source>
        <dbReference type="Proteomes" id="UP000504607"/>
    </source>
</evidence>
<sequence length="110" mass="12753">MIFSLSLRGILDANKLINPNYVDWLKILKIILTQEKISYILDTLDLRPLGDDATEDEVATYKMWQNDSLTVKCIILVSMSNDLPRQHESMDTHSILLNLKELYREQSRTA</sequence>
<organism evidence="1 2">
    <name type="scientific">Elaeis guineensis var. tenera</name>
    <name type="common">Oil palm</name>
    <dbReference type="NCBI Taxonomy" id="51953"/>
    <lineage>
        <taxon>Eukaryota</taxon>
        <taxon>Viridiplantae</taxon>
        <taxon>Streptophyta</taxon>
        <taxon>Embryophyta</taxon>
        <taxon>Tracheophyta</taxon>
        <taxon>Spermatophyta</taxon>
        <taxon>Magnoliopsida</taxon>
        <taxon>Liliopsida</taxon>
        <taxon>Arecaceae</taxon>
        <taxon>Arecoideae</taxon>
        <taxon>Cocoseae</taxon>
        <taxon>Elaeidinae</taxon>
        <taxon>Elaeis</taxon>
    </lineage>
</organism>
<protein>
    <submittedName>
        <fullName evidence="2">Uncharacterized protein LOC105035786</fullName>
    </submittedName>
</protein>
<accession>A0A6I9QKE5</accession>
<dbReference type="Proteomes" id="UP000504607">
    <property type="component" value="Unplaced"/>
</dbReference>